<keyword evidence="9 15" id="KW-0418">Kinase</keyword>
<dbReference type="InterPro" id="IPR015795">
    <property type="entry name" value="Pyrv_Knase_C"/>
</dbReference>
<organism evidence="18">
    <name type="scientific">Betaphycus philippinensis</name>
    <dbReference type="NCBI Taxonomy" id="88415"/>
    <lineage>
        <taxon>Eukaryota</taxon>
        <taxon>Rhodophyta</taxon>
        <taxon>Florideophyceae</taxon>
        <taxon>Rhodymeniophycidae</taxon>
        <taxon>Gigartinales</taxon>
        <taxon>Solieriaceae</taxon>
        <taxon>Betaphycus</taxon>
    </lineage>
</organism>
<accession>A0A097IU64</accession>
<dbReference type="GO" id="GO:0004743">
    <property type="term" value="F:pyruvate kinase activity"/>
    <property type="evidence" value="ECO:0007669"/>
    <property type="project" value="UniProtKB-EC"/>
</dbReference>
<dbReference type="InterPro" id="IPR015813">
    <property type="entry name" value="Pyrv/PenolPyrv_kinase-like_dom"/>
</dbReference>
<evidence type="ECO:0000256" key="10">
    <source>
        <dbReference type="ARBA" id="ARBA00022840"/>
    </source>
</evidence>
<dbReference type="NCBIfam" id="NF004491">
    <property type="entry name" value="PRK05826.1"/>
    <property type="match status" value="1"/>
</dbReference>
<gene>
    <name evidence="18" type="primary">pk</name>
</gene>
<evidence type="ECO:0000256" key="13">
    <source>
        <dbReference type="ARBA" id="ARBA00023317"/>
    </source>
</evidence>
<keyword evidence="11 15" id="KW-0460">Magnesium</keyword>
<dbReference type="SUPFAM" id="SSF52935">
    <property type="entry name" value="PK C-terminal domain-like"/>
    <property type="match status" value="1"/>
</dbReference>
<keyword evidence="6 15" id="KW-0808">Transferase</keyword>
<evidence type="ECO:0000256" key="1">
    <source>
        <dbReference type="ARBA" id="ARBA00001946"/>
    </source>
</evidence>
<evidence type="ECO:0000256" key="15">
    <source>
        <dbReference type="RuleBase" id="RU000504"/>
    </source>
</evidence>
<evidence type="ECO:0000256" key="8">
    <source>
        <dbReference type="ARBA" id="ARBA00022741"/>
    </source>
</evidence>
<evidence type="ECO:0000313" key="18">
    <source>
        <dbReference type="EMBL" id="AIT70015.1"/>
    </source>
</evidence>
<evidence type="ECO:0000256" key="4">
    <source>
        <dbReference type="ARBA" id="ARBA00008663"/>
    </source>
</evidence>
<dbReference type="SUPFAM" id="SSF50800">
    <property type="entry name" value="PK beta-barrel domain-like"/>
    <property type="match status" value="1"/>
</dbReference>
<dbReference type="GO" id="GO:0016301">
    <property type="term" value="F:kinase activity"/>
    <property type="evidence" value="ECO:0007669"/>
    <property type="project" value="UniProtKB-KW"/>
</dbReference>
<feature type="domain" description="Pyruvate kinase barrel" evidence="16">
    <location>
        <begin position="26"/>
        <end position="350"/>
    </location>
</feature>
<dbReference type="Gene3D" id="2.40.33.10">
    <property type="entry name" value="PK beta-barrel domain-like"/>
    <property type="match status" value="1"/>
</dbReference>
<keyword evidence="8" id="KW-0547">Nucleotide-binding</keyword>
<evidence type="ECO:0000256" key="12">
    <source>
        <dbReference type="ARBA" id="ARBA00023152"/>
    </source>
</evidence>
<dbReference type="InterPro" id="IPR036918">
    <property type="entry name" value="Pyrv_Knase_C_sf"/>
</dbReference>
<dbReference type="Pfam" id="PF00224">
    <property type="entry name" value="PK"/>
    <property type="match status" value="1"/>
</dbReference>
<evidence type="ECO:0000256" key="11">
    <source>
        <dbReference type="ARBA" id="ARBA00022842"/>
    </source>
</evidence>
<keyword evidence="12 15" id="KW-0324">Glycolysis</keyword>
<dbReference type="NCBIfam" id="TIGR01064">
    <property type="entry name" value="pyruv_kin"/>
    <property type="match status" value="1"/>
</dbReference>
<dbReference type="InterPro" id="IPR001697">
    <property type="entry name" value="Pyr_Knase"/>
</dbReference>
<dbReference type="PROSITE" id="PS00110">
    <property type="entry name" value="PYRUVATE_KINASE"/>
    <property type="match status" value="1"/>
</dbReference>
<dbReference type="PANTHER" id="PTHR11817">
    <property type="entry name" value="PYRUVATE KINASE"/>
    <property type="match status" value="1"/>
</dbReference>
<dbReference type="InterPro" id="IPR015793">
    <property type="entry name" value="Pyrv_Knase_brl"/>
</dbReference>
<dbReference type="InterPro" id="IPR040442">
    <property type="entry name" value="Pyrv_kinase-like_dom_sf"/>
</dbReference>
<dbReference type="FunFam" id="3.20.20.60:FF:000001">
    <property type="entry name" value="Pyruvate kinase"/>
    <property type="match status" value="1"/>
</dbReference>
<dbReference type="GO" id="GO:0000287">
    <property type="term" value="F:magnesium ion binding"/>
    <property type="evidence" value="ECO:0007669"/>
    <property type="project" value="InterPro"/>
</dbReference>
<dbReference type="GO" id="GO:0005524">
    <property type="term" value="F:ATP binding"/>
    <property type="evidence" value="ECO:0007669"/>
    <property type="project" value="UniProtKB-KW"/>
</dbReference>
<evidence type="ECO:0000256" key="6">
    <source>
        <dbReference type="ARBA" id="ARBA00022679"/>
    </source>
</evidence>
<dbReference type="FunFam" id="2.40.33.10:FF:000001">
    <property type="entry name" value="Pyruvate kinase"/>
    <property type="match status" value="1"/>
</dbReference>
<proteinExistence type="evidence at transcript level"/>
<evidence type="ECO:0000256" key="7">
    <source>
        <dbReference type="ARBA" id="ARBA00022723"/>
    </source>
</evidence>
<dbReference type="Gene3D" id="3.40.1380.20">
    <property type="entry name" value="Pyruvate kinase, C-terminal domain"/>
    <property type="match status" value="1"/>
</dbReference>
<dbReference type="Gene3D" id="3.20.20.60">
    <property type="entry name" value="Phosphoenolpyruvate-binding domains"/>
    <property type="match status" value="1"/>
</dbReference>
<comment type="cofactor">
    <cofactor evidence="1">
        <name>Mg(2+)</name>
        <dbReference type="ChEBI" id="CHEBI:18420"/>
    </cofactor>
</comment>
<keyword evidence="7" id="KW-0479">Metal-binding</keyword>
<feature type="domain" description="Pyruvate kinase C-terminal" evidence="17">
    <location>
        <begin position="386"/>
        <end position="499"/>
    </location>
</feature>
<name>A0A097IU64_9FLOR</name>
<dbReference type="SUPFAM" id="SSF51621">
    <property type="entry name" value="Phosphoenolpyruvate/pyruvate domain"/>
    <property type="match status" value="1"/>
</dbReference>
<dbReference type="InterPro" id="IPR015806">
    <property type="entry name" value="Pyrv_Knase_insert_dom_sf"/>
</dbReference>
<dbReference type="Pfam" id="PF02887">
    <property type="entry name" value="PK_C"/>
    <property type="match status" value="1"/>
</dbReference>
<reference evidence="18" key="1">
    <citation type="journal article" date="2014" name="PLoS ONE">
        <title>Phylogeny of c4-photosynthesis enzymes based on algal transcriptomic and genomic data supports an archaeal/proteobacterial origin and multiple duplication for most c4-related genes.</title>
        <authorList>
            <person name="Chi S."/>
            <person name="Wu S."/>
            <person name="Yu J."/>
            <person name="Wang X."/>
            <person name="Tang X."/>
            <person name="Liu T."/>
        </authorList>
    </citation>
    <scope>NUCLEOTIDE SEQUENCE</scope>
    <source>
        <strain evidence="18">BWVJ-2004393</strain>
    </source>
</reference>
<dbReference type="InterPro" id="IPR018209">
    <property type="entry name" value="Pyrv_Knase_AS"/>
</dbReference>
<keyword evidence="13 18" id="KW-0670">Pyruvate</keyword>
<comment type="similarity">
    <text evidence="4 15">Belongs to the pyruvate kinase family.</text>
</comment>
<protein>
    <recommendedName>
        <fullName evidence="5 15">Pyruvate kinase</fullName>
        <ecNumber evidence="5 15">2.7.1.40</ecNumber>
    </recommendedName>
</protein>
<dbReference type="PRINTS" id="PR01050">
    <property type="entry name" value="PYRUVTKNASE"/>
</dbReference>
<dbReference type="NCBIfam" id="NF004978">
    <property type="entry name" value="PRK06354.1"/>
    <property type="match status" value="1"/>
</dbReference>
<evidence type="ECO:0000259" key="16">
    <source>
        <dbReference type="Pfam" id="PF00224"/>
    </source>
</evidence>
<evidence type="ECO:0000256" key="2">
    <source>
        <dbReference type="ARBA" id="ARBA00001958"/>
    </source>
</evidence>
<dbReference type="UniPathway" id="UPA00109">
    <property type="reaction ID" value="UER00188"/>
</dbReference>
<dbReference type="GO" id="GO:0006950">
    <property type="term" value="P:response to stress"/>
    <property type="evidence" value="ECO:0007669"/>
    <property type="project" value="UniProtKB-ARBA"/>
</dbReference>
<evidence type="ECO:0000256" key="3">
    <source>
        <dbReference type="ARBA" id="ARBA00004997"/>
    </source>
</evidence>
<evidence type="ECO:0000256" key="5">
    <source>
        <dbReference type="ARBA" id="ARBA00012142"/>
    </source>
</evidence>
<dbReference type="AlphaFoldDB" id="A0A097IU64"/>
<comment type="catalytic activity">
    <reaction evidence="14 15">
        <text>pyruvate + ATP = phosphoenolpyruvate + ADP + H(+)</text>
        <dbReference type="Rhea" id="RHEA:18157"/>
        <dbReference type="ChEBI" id="CHEBI:15361"/>
        <dbReference type="ChEBI" id="CHEBI:15378"/>
        <dbReference type="ChEBI" id="CHEBI:30616"/>
        <dbReference type="ChEBI" id="CHEBI:58702"/>
        <dbReference type="ChEBI" id="CHEBI:456216"/>
        <dbReference type="EC" id="2.7.1.40"/>
    </reaction>
</comment>
<evidence type="ECO:0000256" key="9">
    <source>
        <dbReference type="ARBA" id="ARBA00022777"/>
    </source>
</evidence>
<sequence length="502" mass="53965">MTSLENNLKISFKGNDAFSSKVGRIRSKVICTIGPKTAPVDKVGQLVAAGMNIARLNFSHGSHEYHAKVIKNLRESLASSNRMCGIMLDTKGPEIRTGKLQAGQEVKLHSGHTITLVSDSTVVGNADRIGHTYKSMVGTVKEGSEILIDDGLISLTCTAVNVEKNEVVCRINNDGVLGETKGVNLPGAAVDLPALTEKDKGDLVFGCQQRVDMVAASFIRKASDVHAIRDFLAANGGESIKIISKIENQEGLQNFDGVLEASDGIMVARGDLGVEIPIEMVSVAQKMMISKCNVMGKPVVTATQMLDSMIKNPRPTRAETTDVANAVFDGSDCVMLSGETAKGDYPVEAVRTMVDICREAEKMLDYAYVFQSLRNHHRDSPMDVTETITSSAVKTAYDLKAALIVCLTETGNTARMLCKYRPVSPVICVTSNESTARQLLVYRGAFPLVVGSMMGTESLIARVLNRSRAAGFIAKGDFVVLVSGMREGESGGANILRVIKEE</sequence>
<dbReference type="InterPro" id="IPR011037">
    <property type="entry name" value="Pyrv_Knase-like_insert_dom_sf"/>
</dbReference>
<evidence type="ECO:0000256" key="14">
    <source>
        <dbReference type="ARBA" id="ARBA00048152"/>
    </source>
</evidence>
<evidence type="ECO:0000259" key="17">
    <source>
        <dbReference type="Pfam" id="PF02887"/>
    </source>
</evidence>
<comment type="pathway">
    <text evidence="3 15">Carbohydrate degradation; glycolysis; pyruvate from D-glyceraldehyde 3-phosphate: step 5/5.</text>
</comment>
<dbReference type="EC" id="2.7.1.40" evidence="5 15"/>
<comment type="cofactor">
    <cofactor evidence="2">
        <name>K(+)</name>
        <dbReference type="ChEBI" id="CHEBI:29103"/>
    </cofactor>
</comment>
<dbReference type="EMBL" id="KM113647">
    <property type="protein sequence ID" value="AIT70015.1"/>
    <property type="molecule type" value="mRNA"/>
</dbReference>
<keyword evidence="10" id="KW-0067">ATP-binding</keyword>
<dbReference type="GO" id="GO:0030955">
    <property type="term" value="F:potassium ion binding"/>
    <property type="evidence" value="ECO:0007669"/>
    <property type="project" value="InterPro"/>
</dbReference>